<dbReference type="EMBL" id="BMAT01010307">
    <property type="protein sequence ID" value="GFS23888.1"/>
    <property type="molecule type" value="Genomic_DNA"/>
</dbReference>
<dbReference type="GO" id="GO:0005634">
    <property type="term" value="C:nucleus"/>
    <property type="evidence" value="ECO:0007669"/>
    <property type="project" value="TreeGrafter"/>
</dbReference>
<evidence type="ECO:0000313" key="3">
    <source>
        <dbReference type="Proteomes" id="UP000762676"/>
    </source>
</evidence>
<dbReference type="InterPro" id="IPR004875">
    <property type="entry name" value="DDE_SF_endonuclease_dom"/>
</dbReference>
<dbReference type="GO" id="GO:0003677">
    <property type="term" value="F:DNA binding"/>
    <property type="evidence" value="ECO:0007669"/>
    <property type="project" value="TreeGrafter"/>
</dbReference>
<dbReference type="Proteomes" id="UP000762676">
    <property type="component" value="Unassembled WGS sequence"/>
</dbReference>
<sequence>MSGSDKRKLLVIGKSKQPRGFPSNHTKLPVMYRHSANAWMTSNIFTEYMYLQALFVCKAAQFFYLSIIAQPILQSKALYLSIRLEFLPPNTTATLQPCDQGIIRNLKCHYRSALNRLIISELDADDIKSATDIAQSITTMRAIYLMFDAWANVSQNSH</sequence>
<dbReference type="PANTHER" id="PTHR19303">
    <property type="entry name" value="TRANSPOSON"/>
    <property type="match status" value="1"/>
</dbReference>
<comment type="caution">
    <text evidence="2">The sequence shown here is derived from an EMBL/GenBank/DDBJ whole genome shotgun (WGS) entry which is preliminary data.</text>
</comment>
<dbReference type="AlphaFoldDB" id="A0AAV4JQD1"/>
<feature type="domain" description="DDE-1" evidence="1">
    <location>
        <begin position="2"/>
        <end position="156"/>
    </location>
</feature>
<dbReference type="PANTHER" id="PTHR19303:SF73">
    <property type="entry name" value="PROTEIN PDC2"/>
    <property type="match status" value="1"/>
</dbReference>
<evidence type="ECO:0000259" key="1">
    <source>
        <dbReference type="Pfam" id="PF03184"/>
    </source>
</evidence>
<evidence type="ECO:0000313" key="2">
    <source>
        <dbReference type="EMBL" id="GFS23888.1"/>
    </source>
</evidence>
<proteinExistence type="predicted"/>
<accession>A0AAV4JQD1</accession>
<reference evidence="2 3" key="1">
    <citation type="journal article" date="2021" name="Elife">
        <title>Chloroplast acquisition without the gene transfer in kleptoplastic sea slugs, Plakobranchus ocellatus.</title>
        <authorList>
            <person name="Maeda T."/>
            <person name="Takahashi S."/>
            <person name="Yoshida T."/>
            <person name="Shimamura S."/>
            <person name="Takaki Y."/>
            <person name="Nagai Y."/>
            <person name="Toyoda A."/>
            <person name="Suzuki Y."/>
            <person name="Arimoto A."/>
            <person name="Ishii H."/>
            <person name="Satoh N."/>
            <person name="Nishiyama T."/>
            <person name="Hasebe M."/>
            <person name="Maruyama T."/>
            <person name="Minagawa J."/>
            <person name="Obokata J."/>
            <person name="Shigenobu S."/>
        </authorList>
    </citation>
    <scope>NUCLEOTIDE SEQUENCE [LARGE SCALE GENOMIC DNA]</scope>
</reference>
<name>A0AAV4JQD1_9GAST</name>
<gene>
    <name evidence="2" type="ORF">ElyMa_005144300</name>
</gene>
<dbReference type="Pfam" id="PF03184">
    <property type="entry name" value="DDE_1"/>
    <property type="match status" value="1"/>
</dbReference>
<organism evidence="2 3">
    <name type="scientific">Elysia marginata</name>
    <dbReference type="NCBI Taxonomy" id="1093978"/>
    <lineage>
        <taxon>Eukaryota</taxon>
        <taxon>Metazoa</taxon>
        <taxon>Spiralia</taxon>
        <taxon>Lophotrochozoa</taxon>
        <taxon>Mollusca</taxon>
        <taxon>Gastropoda</taxon>
        <taxon>Heterobranchia</taxon>
        <taxon>Euthyneura</taxon>
        <taxon>Panpulmonata</taxon>
        <taxon>Sacoglossa</taxon>
        <taxon>Placobranchoidea</taxon>
        <taxon>Plakobranchidae</taxon>
        <taxon>Elysia</taxon>
    </lineage>
</organism>
<dbReference type="InterPro" id="IPR050863">
    <property type="entry name" value="CenT-Element_Derived"/>
</dbReference>
<protein>
    <submittedName>
        <fullName evidence="2">Tigger transposable element-derived protein</fullName>
    </submittedName>
</protein>
<keyword evidence="3" id="KW-1185">Reference proteome</keyword>